<comment type="caution">
    <text evidence="1">The sequence shown here is derived from an EMBL/GenBank/DDBJ whole genome shotgun (WGS) entry which is preliminary data.</text>
</comment>
<accession>A0A1B7XL87</accession>
<evidence type="ECO:0000313" key="1">
    <source>
        <dbReference type="EMBL" id="OBQ56287.1"/>
    </source>
</evidence>
<dbReference type="Proteomes" id="UP000091979">
    <property type="component" value="Unassembled WGS sequence"/>
</dbReference>
<keyword evidence="2" id="KW-1185">Reference proteome</keyword>
<gene>
    <name evidence="1" type="ORF">SP90_02965</name>
</gene>
<dbReference type="EMBL" id="JXMS01000003">
    <property type="protein sequence ID" value="OBQ56287.1"/>
    <property type="molecule type" value="Genomic_DNA"/>
</dbReference>
<dbReference type="PATRIC" id="fig|1560234.3.peg.2047"/>
<protein>
    <submittedName>
        <fullName evidence="1">Uncharacterized protein</fullName>
    </submittedName>
</protein>
<dbReference type="AlphaFoldDB" id="A0A1B7XL87"/>
<evidence type="ECO:0000313" key="2">
    <source>
        <dbReference type="Proteomes" id="UP000091979"/>
    </source>
</evidence>
<dbReference type="OrthoDB" id="5465180at2"/>
<name>A0A1B7XL87_9BACT</name>
<proteinExistence type="predicted"/>
<organism evidence="1 2">
    <name type="scientific">Halodesulfovibrio spirochaetisodalis</name>
    <dbReference type="NCBI Taxonomy" id="1560234"/>
    <lineage>
        <taxon>Bacteria</taxon>
        <taxon>Pseudomonadati</taxon>
        <taxon>Thermodesulfobacteriota</taxon>
        <taxon>Desulfovibrionia</taxon>
        <taxon>Desulfovibrionales</taxon>
        <taxon>Desulfovibrionaceae</taxon>
        <taxon>Halodesulfovibrio</taxon>
    </lineage>
</organism>
<reference evidence="1 2" key="1">
    <citation type="submission" date="2015-01" db="EMBL/GenBank/DDBJ databases">
        <title>Desulfovibrio sp. JC271 draft genome sequence.</title>
        <authorList>
            <person name="Shivani Y."/>
            <person name="Subhash Y."/>
            <person name="Sasikala C."/>
            <person name="Ramana C.V."/>
        </authorList>
    </citation>
    <scope>NUCLEOTIDE SEQUENCE [LARGE SCALE GENOMIC DNA]</scope>
    <source>
        <strain evidence="1 2">JC271</strain>
    </source>
</reference>
<sequence length="91" mass="10463">MLKDTMDNMIIKLGKEFSEFSGTLRSVKKNDCGDFVVSPEVMRNIVGHVENLFGTMRETQQSVQLALESELLQEERKWIDLLDNADMTTEH</sequence>
<dbReference type="RefSeq" id="WP_066852390.1">
    <property type="nucleotide sequence ID" value="NZ_JXMS01000003.1"/>
</dbReference>